<reference evidence="1 2" key="1">
    <citation type="journal article" date="2011" name="J. Bacteriol.">
        <title>Complete genome sequence of the hyperthermophilic, piezophilic, heterotrophic, and carboxydotrophic archaeon Thermococcus barophilus MP.</title>
        <authorList>
            <person name="Vannier P."/>
            <person name="Marteinsson V.T."/>
            <person name="Fridjonsson O.H."/>
            <person name="Oger P."/>
            <person name="Jebbar M."/>
        </authorList>
    </citation>
    <scope>NUCLEOTIDE SEQUENCE [LARGE SCALE GENOMIC DNA]</scope>
    <source>
        <strain evidence="2">DSM 11836 / MP</strain>
    </source>
</reference>
<gene>
    <name evidence="1" type="ordered locus">TERMP_01629</name>
</gene>
<protein>
    <submittedName>
        <fullName evidence="1">Uncharacterized protein</fullName>
    </submittedName>
</protein>
<accession>F0LJ82</accession>
<dbReference type="HOGENOM" id="CLU_2784307_0_0_2"/>
<evidence type="ECO:0000313" key="1">
    <source>
        <dbReference type="EMBL" id="ADT84604.1"/>
    </source>
</evidence>
<dbReference type="EMBL" id="CP002372">
    <property type="protein sequence ID" value="ADT84604.1"/>
    <property type="molecule type" value="Genomic_DNA"/>
</dbReference>
<sequence length="68" mass="8020">MRIKPELKTYRVWTLREPKSLRAFLWKENQGLRVIATLNITAKIIGKRNPDMAPISKRFSDFTFIPDT</sequence>
<proteinExistence type="predicted"/>
<evidence type="ECO:0000313" key="2">
    <source>
        <dbReference type="Proteomes" id="UP000007478"/>
    </source>
</evidence>
<dbReference type="PATRIC" id="fig|391623.17.peg.1629"/>
<name>F0LJ82_THEBM</name>
<keyword evidence="2" id="KW-1185">Reference proteome</keyword>
<dbReference type="AlphaFoldDB" id="F0LJ82"/>
<dbReference type="Proteomes" id="UP000007478">
    <property type="component" value="Chromosome"/>
</dbReference>
<dbReference type="KEGG" id="tba:TERMP_01629"/>
<organism evidence="1 2">
    <name type="scientific">Thermococcus barophilus (strain DSM 11836 / MP)</name>
    <dbReference type="NCBI Taxonomy" id="391623"/>
    <lineage>
        <taxon>Archaea</taxon>
        <taxon>Methanobacteriati</taxon>
        <taxon>Methanobacteriota</taxon>
        <taxon>Thermococci</taxon>
        <taxon>Thermococcales</taxon>
        <taxon>Thermococcaceae</taxon>
        <taxon>Thermococcus</taxon>
    </lineage>
</organism>